<reference evidence="3 4" key="1">
    <citation type="journal article" date="2020" name="ISME J.">
        <title>Comparative genomics reveals insights into cyanobacterial evolution and habitat adaptation.</title>
        <authorList>
            <person name="Chen M.Y."/>
            <person name="Teng W.K."/>
            <person name="Zhao L."/>
            <person name="Hu C.X."/>
            <person name="Zhou Y.K."/>
            <person name="Han B.P."/>
            <person name="Song L.R."/>
            <person name="Shu W.S."/>
        </authorList>
    </citation>
    <scope>NUCLEOTIDE SEQUENCE [LARGE SCALE GENOMIC DNA]</scope>
    <source>
        <strain evidence="3 4">FACHB-318</strain>
    </source>
</reference>
<feature type="transmembrane region" description="Helical" evidence="1">
    <location>
        <begin position="408"/>
        <end position="430"/>
    </location>
</feature>
<dbReference type="Gene3D" id="3.40.50.300">
    <property type="entry name" value="P-loop containing nucleotide triphosphate hydrolases"/>
    <property type="match status" value="1"/>
</dbReference>
<name>A0ABR7ZQE0_ANACY</name>
<proteinExistence type="predicted"/>
<feature type="transmembrane region" description="Helical" evidence="1">
    <location>
        <begin position="579"/>
        <end position="607"/>
    </location>
</feature>
<evidence type="ECO:0000313" key="3">
    <source>
        <dbReference type="EMBL" id="MBD2174388.1"/>
    </source>
</evidence>
<gene>
    <name evidence="3" type="ORF">H6F81_24630</name>
</gene>
<evidence type="ECO:0000313" key="4">
    <source>
        <dbReference type="Proteomes" id="UP000638897"/>
    </source>
</evidence>
<dbReference type="InterPro" id="IPR027417">
    <property type="entry name" value="P-loop_NTPase"/>
</dbReference>
<dbReference type="RefSeq" id="WP_010999684.1">
    <property type="nucleotide sequence ID" value="NZ_JACJQC010000030.1"/>
</dbReference>
<keyword evidence="1" id="KW-0812">Transmembrane</keyword>
<protein>
    <submittedName>
        <fullName evidence="3">NACHT domain-containing protein</fullName>
    </submittedName>
</protein>
<feature type="transmembrane region" description="Helical" evidence="1">
    <location>
        <begin position="627"/>
        <end position="652"/>
    </location>
</feature>
<keyword evidence="1" id="KW-0472">Membrane</keyword>
<feature type="transmembrane region" description="Helical" evidence="1">
    <location>
        <begin position="442"/>
        <end position="466"/>
    </location>
</feature>
<keyword evidence="1" id="KW-1133">Transmembrane helix</keyword>
<feature type="transmembrane region" description="Helical" evidence="1">
    <location>
        <begin position="530"/>
        <end position="558"/>
    </location>
</feature>
<accession>A0ABR7ZQE0</accession>
<evidence type="ECO:0000259" key="2">
    <source>
        <dbReference type="Pfam" id="PF05729"/>
    </source>
</evidence>
<comment type="caution">
    <text evidence="3">The sequence shown here is derived from an EMBL/GenBank/DDBJ whole genome shotgun (WGS) entry which is preliminary data.</text>
</comment>
<dbReference type="Pfam" id="PF05729">
    <property type="entry name" value="NACHT"/>
    <property type="match status" value="1"/>
</dbReference>
<evidence type="ECO:0000256" key="1">
    <source>
        <dbReference type="SAM" id="Phobius"/>
    </source>
</evidence>
<sequence>MPDSEKPKQVNNNNLQNAQFGGGLINADTVNAQRIGGDIWNFFFGQQLAPEANFLRPENQRLVLADVKHEVNGRLKQSLHNTVLINLGKELQLQQVKRYWDAEIKIGTKPPEPVSENTTILSVFDSEEIAGELLILGAPGAGKTTTQLELAQALIKQAEENPTYPIPVLINLSSWKDKNQPISEWLVVELKSKYGITKQLSQHWLINRQLLLLLDGLDEVKPIFQEACVKSINQLVRGEYRSSSIVICSRSQEYQNYKTNLRINGAICLKPLTKKQINKYLIEINNADLWETINNDFNLLELVKSPLLLSITIIAAREISLSKWQHLESTQEHLEHLLNAYVQRMLTREINSNLFVKNKAPNAARTCFWLGWLAQNLQRESQTEFLIEKMQPSWLADSILKKQYRVQAYLIGGLVVLCFSLVVGLIAGLIGELLDILQGFGLIEGLIAGLCIGLISAPVFGVFFGLNKEIKPIETLIWSWKRAKLGFKNGLVLAAKIGMFITIFCLIIAITIDVISNGVAINFHRTIVLIYAVMFGLIFDLFFTLLFGLLLGLLFALNDGLVNLEMKAKVTPNQGISNSVINAGVTGIIHGLSLSFFLGLMSGLIGWLSLLSLKISFPQEAVSAEAWFSTTLNITLFASITGLVFGLVSGLISGRVCIEHFTLRLILYCNGYIPWNYARFLDYCTERMLLQRVGGRYRFIHKLLQDHFAQMEFRQD</sequence>
<dbReference type="InterPro" id="IPR007111">
    <property type="entry name" value="NACHT_NTPase"/>
</dbReference>
<organism evidence="3 4">
    <name type="scientific">Anabaena cylindrica FACHB-318</name>
    <dbReference type="NCBI Taxonomy" id="2692880"/>
    <lineage>
        <taxon>Bacteria</taxon>
        <taxon>Bacillati</taxon>
        <taxon>Cyanobacteriota</taxon>
        <taxon>Cyanophyceae</taxon>
        <taxon>Nostocales</taxon>
        <taxon>Nostocaceae</taxon>
        <taxon>Anabaena</taxon>
    </lineage>
</organism>
<feature type="transmembrane region" description="Helical" evidence="1">
    <location>
        <begin position="487"/>
        <end position="510"/>
    </location>
</feature>
<dbReference type="EMBL" id="JACJQC010000030">
    <property type="protein sequence ID" value="MBD2174388.1"/>
    <property type="molecule type" value="Genomic_DNA"/>
</dbReference>
<dbReference type="Proteomes" id="UP000638897">
    <property type="component" value="Unassembled WGS sequence"/>
</dbReference>
<feature type="domain" description="NACHT" evidence="2">
    <location>
        <begin position="134"/>
        <end position="284"/>
    </location>
</feature>
<keyword evidence="4" id="KW-1185">Reference proteome</keyword>
<dbReference type="SUPFAM" id="SSF52540">
    <property type="entry name" value="P-loop containing nucleoside triphosphate hydrolases"/>
    <property type="match status" value="1"/>
</dbReference>